<keyword evidence="2" id="KW-1003">Cell membrane</keyword>
<dbReference type="GO" id="GO:0016491">
    <property type="term" value="F:oxidoreductase activity"/>
    <property type="evidence" value="ECO:0007669"/>
    <property type="project" value="InterPro"/>
</dbReference>
<dbReference type="PANTHER" id="PTHR42852">
    <property type="entry name" value="THIOL:DISULFIDE INTERCHANGE PROTEIN DSBE"/>
    <property type="match status" value="1"/>
</dbReference>
<dbReference type="InterPro" id="IPR036249">
    <property type="entry name" value="Thioredoxin-like_sf"/>
</dbReference>
<dbReference type="GO" id="GO:0005886">
    <property type="term" value="C:plasma membrane"/>
    <property type="evidence" value="ECO:0007669"/>
    <property type="project" value="UniProtKB-SubCell"/>
</dbReference>
<protein>
    <submittedName>
        <fullName evidence="9">Cytochrome C biogenesis protein</fullName>
    </submittedName>
</protein>
<proteinExistence type="predicted"/>
<feature type="transmembrane region" description="Helical" evidence="7">
    <location>
        <begin position="37"/>
        <end position="59"/>
    </location>
</feature>
<evidence type="ECO:0000256" key="5">
    <source>
        <dbReference type="ARBA" id="ARBA00022989"/>
    </source>
</evidence>
<feature type="transmembrane region" description="Helical" evidence="7">
    <location>
        <begin position="6"/>
        <end position="30"/>
    </location>
</feature>
<dbReference type="InterPro" id="IPR003834">
    <property type="entry name" value="Cyt_c_assmbl_TM_dom"/>
</dbReference>
<dbReference type="Pfam" id="PF00578">
    <property type="entry name" value="AhpC-TSA"/>
    <property type="match status" value="1"/>
</dbReference>
<feature type="transmembrane region" description="Helical" evidence="7">
    <location>
        <begin position="194"/>
        <end position="214"/>
    </location>
</feature>
<accession>A0A089Q137</accession>
<keyword evidence="6 7" id="KW-0472">Membrane</keyword>
<dbReference type="PANTHER" id="PTHR42852:SF13">
    <property type="entry name" value="PROTEIN DIPZ"/>
    <property type="match status" value="1"/>
</dbReference>
<gene>
    <name evidence="9" type="ORF">JT31_09770</name>
</gene>
<evidence type="ECO:0000256" key="6">
    <source>
        <dbReference type="ARBA" id="ARBA00023136"/>
    </source>
</evidence>
<dbReference type="InterPro" id="IPR000866">
    <property type="entry name" value="AhpC/TSA"/>
</dbReference>
<evidence type="ECO:0000256" key="2">
    <source>
        <dbReference type="ARBA" id="ARBA00022475"/>
    </source>
</evidence>
<dbReference type="GO" id="GO:0017004">
    <property type="term" value="P:cytochrome complex assembly"/>
    <property type="evidence" value="ECO:0007669"/>
    <property type="project" value="UniProtKB-KW"/>
</dbReference>
<sequence length="396" mass="42533">MPVLIAFLGGMLSLLSPCTLPVIPLLFAAFRGQKRQIIALLAGMVAMFTAVALLVGAAGEWIVQATLVGRWIALAMLALAALTLIFPVLAERLMRPAVQLGNAINNQSNRARGMLSAFLAGLAVGLLWSPCAGPILGAILGIGLSGSSAVTTGLLLAAYGSGCALMLALLWFCGHRLLARLREKMALMAQLRRVAGVAMLATVAFIASGTTAVLQNANGFGAKLEQHLLALSPTAASAPKLQPIADTAPTSAMPPLSGGTAWINSPPLTPEALKGKVVLIDFWTFDCINCQHALPHVREWANKYKDQGLVVIGVHTPEYPWEKDLDSVKKAVGKWQLPYPVVTDNNYQIWNAFGNQYWPAHYYFDARGQLRNVSFGEGNYEQQEQIIQKLLKEARA</sequence>
<dbReference type="EMBL" id="CP009451">
    <property type="protein sequence ID" value="AIR04891.1"/>
    <property type="molecule type" value="Genomic_DNA"/>
</dbReference>
<feature type="transmembrane region" description="Helical" evidence="7">
    <location>
        <begin position="154"/>
        <end position="173"/>
    </location>
</feature>
<dbReference type="Proteomes" id="UP000029481">
    <property type="component" value="Chromosome"/>
</dbReference>
<feature type="transmembrane region" description="Helical" evidence="7">
    <location>
        <begin position="117"/>
        <end position="142"/>
    </location>
</feature>
<dbReference type="RefSeq" id="WP_038476026.1">
    <property type="nucleotide sequence ID" value="NZ_CP009451.1"/>
</dbReference>
<dbReference type="Gene3D" id="3.40.30.10">
    <property type="entry name" value="Glutaredoxin"/>
    <property type="match status" value="1"/>
</dbReference>
<keyword evidence="5 7" id="KW-1133">Transmembrane helix</keyword>
<evidence type="ECO:0000259" key="8">
    <source>
        <dbReference type="PROSITE" id="PS51352"/>
    </source>
</evidence>
<keyword evidence="4" id="KW-0201">Cytochrome c-type biogenesis</keyword>
<keyword evidence="10" id="KW-1185">Reference proteome</keyword>
<evidence type="ECO:0000256" key="7">
    <source>
        <dbReference type="SAM" id="Phobius"/>
    </source>
</evidence>
<dbReference type="InterPro" id="IPR013766">
    <property type="entry name" value="Thioredoxin_domain"/>
</dbReference>
<dbReference type="Pfam" id="PF02683">
    <property type="entry name" value="DsbD_TM"/>
    <property type="match status" value="1"/>
</dbReference>
<evidence type="ECO:0000313" key="10">
    <source>
        <dbReference type="Proteomes" id="UP000029481"/>
    </source>
</evidence>
<dbReference type="PROSITE" id="PS51352">
    <property type="entry name" value="THIOREDOXIN_2"/>
    <property type="match status" value="1"/>
</dbReference>
<feature type="transmembrane region" description="Helical" evidence="7">
    <location>
        <begin position="71"/>
        <end position="90"/>
    </location>
</feature>
<comment type="subcellular location">
    <subcellularLocation>
        <location evidence="1">Cell membrane</location>
        <topology evidence="1">Multi-pass membrane protein</topology>
    </subcellularLocation>
</comment>
<dbReference type="CDD" id="cd03012">
    <property type="entry name" value="TlpA_like_DipZ_like"/>
    <property type="match status" value="1"/>
</dbReference>
<evidence type="ECO:0000256" key="4">
    <source>
        <dbReference type="ARBA" id="ARBA00022748"/>
    </source>
</evidence>
<dbReference type="KEGG" id="cnt:JT31_09770"/>
<name>A0A089Q137_9ENTR</name>
<dbReference type="InterPro" id="IPR050553">
    <property type="entry name" value="Thioredoxin_ResA/DsbE_sf"/>
</dbReference>
<reference evidence="9 10" key="1">
    <citation type="submission" date="2014-09" db="EMBL/GenBank/DDBJ databases">
        <title>Cedecea neteri SSMD04 Genome Sequencing.</title>
        <authorList>
            <person name="Tan J.-Y."/>
        </authorList>
    </citation>
    <scope>NUCLEOTIDE SEQUENCE [LARGE SCALE GENOMIC DNA]</scope>
    <source>
        <strain evidence="9 10">SSMD04</strain>
    </source>
</reference>
<dbReference type="SUPFAM" id="SSF52833">
    <property type="entry name" value="Thioredoxin-like"/>
    <property type="match status" value="1"/>
</dbReference>
<evidence type="ECO:0000256" key="3">
    <source>
        <dbReference type="ARBA" id="ARBA00022692"/>
    </source>
</evidence>
<evidence type="ECO:0000313" key="9">
    <source>
        <dbReference type="EMBL" id="AIR04891.1"/>
    </source>
</evidence>
<keyword evidence="3 7" id="KW-0812">Transmembrane</keyword>
<feature type="domain" description="Thioredoxin" evidence="8">
    <location>
        <begin position="242"/>
        <end position="392"/>
    </location>
</feature>
<organism evidence="9 10">
    <name type="scientific">Cedecea neteri</name>
    <dbReference type="NCBI Taxonomy" id="158822"/>
    <lineage>
        <taxon>Bacteria</taxon>
        <taxon>Pseudomonadati</taxon>
        <taxon>Pseudomonadota</taxon>
        <taxon>Gammaproteobacteria</taxon>
        <taxon>Enterobacterales</taxon>
        <taxon>Enterobacteriaceae</taxon>
        <taxon>Cedecea</taxon>
    </lineage>
</organism>
<dbReference type="OrthoDB" id="9811352at2"/>
<dbReference type="GO" id="GO:0016209">
    <property type="term" value="F:antioxidant activity"/>
    <property type="evidence" value="ECO:0007669"/>
    <property type="project" value="InterPro"/>
</dbReference>
<dbReference type="AlphaFoldDB" id="A0A089Q137"/>
<evidence type="ECO:0000256" key="1">
    <source>
        <dbReference type="ARBA" id="ARBA00004651"/>
    </source>
</evidence>